<dbReference type="InterPro" id="IPR036063">
    <property type="entry name" value="Smr_dom_sf"/>
</dbReference>
<dbReference type="InterPro" id="IPR002625">
    <property type="entry name" value="Smr_dom"/>
</dbReference>
<sequence length="223" mass="24611">MKDLGQLRTALRQKAAEEAAHRARVAAAAQQCERERVLFAQAVGPVTRLRDRGLADVQTPRPEPEARQRLLDEQAALREALSDEVDVETLLLTDDGLSFRRASIGLDVLTKLRRGHWAIQGELDLHGLRRDEARDTLSAFILQAHQHHRRCLRVVHGKGLGSPGREPVLKAKVQRWLAQRQEVIAFTQASGPQGGAGALIVLLGSRVHGHPQARPAFRHPAGV</sequence>
<accession>A0A221KBX9</accession>
<dbReference type="Gene3D" id="3.30.1370.110">
    <property type="match status" value="1"/>
</dbReference>
<gene>
    <name evidence="2" type="ORF">VITFI_CDS0534</name>
</gene>
<proteinExistence type="predicted"/>
<name>A0A221KBX9_VITFI</name>
<evidence type="ECO:0000313" key="3">
    <source>
        <dbReference type="Proteomes" id="UP000199729"/>
    </source>
</evidence>
<keyword evidence="3" id="KW-1185">Reference proteome</keyword>
<dbReference type="EMBL" id="CP022423">
    <property type="protein sequence ID" value="ASM76313.1"/>
    <property type="molecule type" value="Genomic_DNA"/>
</dbReference>
<evidence type="ECO:0000313" key="2">
    <source>
        <dbReference type="EMBL" id="ASM76313.1"/>
    </source>
</evidence>
<dbReference type="Pfam" id="PF01713">
    <property type="entry name" value="Smr"/>
    <property type="match status" value="1"/>
</dbReference>
<dbReference type="Proteomes" id="UP000199729">
    <property type="component" value="Chromosome"/>
</dbReference>
<dbReference type="SMART" id="SM00463">
    <property type="entry name" value="SMR"/>
    <property type="match status" value="1"/>
</dbReference>
<dbReference type="KEGG" id="vff:VITFI_CDS0534"/>
<dbReference type="AlphaFoldDB" id="A0A221KBX9"/>
<feature type="domain" description="Smr" evidence="1">
    <location>
        <begin position="123"/>
        <end position="204"/>
    </location>
</feature>
<dbReference type="PROSITE" id="PS50828">
    <property type="entry name" value="SMR"/>
    <property type="match status" value="1"/>
</dbReference>
<dbReference type="SUPFAM" id="SSF160443">
    <property type="entry name" value="SMR domain-like"/>
    <property type="match status" value="1"/>
</dbReference>
<protein>
    <submittedName>
        <fullName evidence="2">DNA mismatch repair protein MutS</fullName>
    </submittedName>
</protein>
<organism evidence="2 3">
    <name type="scientific">Vitreoscilla filiformis</name>
    <dbReference type="NCBI Taxonomy" id="63"/>
    <lineage>
        <taxon>Bacteria</taxon>
        <taxon>Pseudomonadati</taxon>
        <taxon>Pseudomonadota</taxon>
        <taxon>Betaproteobacteria</taxon>
        <taxon>Neisseriales</taxon>
        <taxon>Neisseriaceae</taxon>
        <taxon>Vitreoscilla</taxon>
    </lineage>
</organism>
<evidence type="ECO:0000259" key="1">
    <source>
        <dbReference type="PROSITE" id="PS50828"/>
    </source>
</evidence>
<reference evidence="2 3" key="1">
    <citation type="submission" date="2017-07" db="EMBL/GenBank/DDBJ databases">
        <title>Complete Genome Sequence of the cosmetic ferment Vitreoscilla filiformis (ATCC15551).</title>
        <authorList>
            <person name="Contreras S."/>
            <person name="Sagory-Zalkind P."/>
            <person name="Blanquart H."/>
            <person name="Iltis A."/>
            <person name="Morand S.C."/>
        </authorList>
    </citation>
    <scope>NUCLEOTIDE SEQUENCE [LARGE SCALE GENOMIC DNA]</scope>
    <source>
        <strain evidence="2 3">ATCC 15551</strain>
    </source>
</reference>
<dbReference type="PANTHER" id="PTHR35562:SF2">
    <property type="entry name" value="DNA ENDONUCLEASE SMRA-RELATED"/>
    <property type="match status" value="1"/>
</dbReference>
<dbReference type="PANTHER" id="PTHR35562">
    <property type="entry name" value="DNA ENDONUCLEASE SMRA-RELATED"/>
    <property type="match status" value="1"/>
</dbReference>